<sequence length="498" mass="55969">PFTASFPRANIHELIAPDILHQIIKGTFKDHIVSWVERYIEQMYEENAPAILAEIDCRIAVAPSFPGLRRFPQGHGFKQWTGNDSKALMKVFLPAVVDFVPSKMTRAIAAFMDFCYIVCQSSLDEADLEALDSALKCFEVECTIFEEVGICPNGISIPRIHALQHYHQLIQQFGAPNGLCTSITESKHIDAVKKPWRKSNRHEALGQMLVTNQHLENIAYFRAKQIAKGLLNTPLVPEGVETNKALDSDVSDEDGFRDDTNLDEVEDNNNAISEAIVELAKLPSPRRLRTFAEIGNDIGHPELPDLIAQFVYQQRNPEVINIPQNCPQILEKAYSYTSAVANFYAPSDRCGVGGMQCQRIHASSSWRNGAPCYDCVFVEKDPALAGFHGLFVAQVMLFFSFSHRNVFYPCAFVQWFDVIGEHPCPHTGMWMVEPEFDEDGDRVVSVIHLDSIMRPAHLIGVYGRDPLPSNLKHTDSLSAFAAFYVNIFSDYHAFQLAF</sequence>
<accession>A0A0C2ZI71</accession>
<evidence type="ECO:0000313" key="1">
    <source>
        <dbReference type="EMBL" id="KIM61328.1"/>
    </source>
</evidence>
<keyword evidence="2" id="KW-1185">Reference proteome</keyword>
<dbReference type="InParanoid" id="A0A0C2ZI71"/>
<gene>
    <name evidence="1" type="ORF">SCLCIDRAFT_122347</name>
</gene>
<reference evidence="2" key="2">
    <citation type="submission" date="2015-01" db="EMBL/GenBank/DDBJ databases">
        <title>Evolutionary Origins and Diversification of the Mycorrhizal Mutualists.</title>
        <authorList>
            <consortium name="DOE Joint Genome Institute"/>
            <consortium name="Mycorrhizal Genomics Consortium"/>
            <person name="Kohler A."/>
            <person name="Kuo A."/>
            <person name="Nagy L.G."/>
            <person name="Floudas D."/>
            <person name="Copeland A."/>
            <person name="Barry K.W."/>
            <person name="Cichocki N."/>
            <person name="Veneault-Fourrey C."/>
            <person name="LaButti K."/>
            <person name="Lindquist E.A."/>
            <person name="Lipzen A."/>
            <person name="Lundell T."/>
            <person name="Morin E."/>
            <person name="Murat C."/>
            <person name="Riley R."/>
            <person name="Ohm R."/>
            <person name="Sun H."/>
            <person name="Tunlid A."/>
            <person name="Henrissat B."/>
            <person name="Grigoriev I.V."/>
            <person name="Hibbett D.S."/>
            <person name="Martin F."/>
        </authorList>
    </citation>
    <scope>NUCLEOTIDE SEQUENCE [LARGE SCALE GENOMIC DNA]</scope>
    <source>
        <strain evidence="2">Foug A</strain>
    </source>
</reference>
<proteinExistence type="predicted"/>
<dbReference type="HOGENOM" id="CLU_006344_1_2_1"/>
<name>A0A0C2ZI71_9AGAM</name>
<dbReference type="InterPro" id="IPR041078">
    <property type="entry name" value="Plavaka"/>
</dbReference>
<evidence type="ECO:0000313" key="2">
    <source>
        <dbReference type="Proteomes" id="UP000053989"/>
    </source>
</evidence>
<dbReference type="STRING" id="1036808.A0A0C2ZI71"/>
<dbReference type="OrthoDB" id="2612227at2759"/>
<protein>
    <submittedName>
        <fullName evidence="1">Uncharacterized protein</fullName>
    </submittedName>
</protein>
<dbReference type="AlphaFoldDB" id="A0A0C2ZI71"/>
<organism evidence="1 2">
    <name type="scientific">Scleroderma citrinum Foug A</name>
    <dbReference type="NCBI Taxonomy" id="1036808"/>
    <lineage>
        <taxon>Eukaryota</taxon>
        <taxon>Fungi</taxon>
        <taxon>Dikarya</taxon>
        <taxon>Basidiomycota</taxon>
        <taxon>Agaricomycotina</taxon>
        <taxon>Agaricomycetes</taxon>
        <taxon>Agaricomycetidae</taxon>
        <taxon>Boletales</taxon>
        <taxon>Sclerodermatineae</taxon>
        <taxon>Sclerodermataceae</taxon>
        <taxon>Scleroderma</taxon>
    </lineage>
</organism>
<dbReference type="Proteomes" id="UP000053989">
    <property type="component" value="Unassembled WGS sequence"/>
</dbReference>
<dbReference type="Pfam" id="PF18759">
    <property type="entry name" value="Plavaka"/>
    <property type="match status" value="1"/>
</dbReference>
<dbReference type="EMBL" id="KN822053">
    <property type="protein sequence ID" value="KIM61328.1"/>
    <property type="molecule type" value="Genomic_DNA"/>
</dbReference>
<feature type="non-terminal residue" evidence="1">
    <location>
        <position position="1"/>
    </location>
</feature>
<reference evidence="1 2" key="1">
    <citation type="submission" date="2014-04" db="EMBL/GenBank/DDBJ databases">
        <authorList>
            <consortium name="DOE Joint Genome Institute"/>
            <person name="Kuo A."/>
            <person name="Kohler A."/>
            <person name="Nagy L.G."/>
            <person name="Floudas D."/>
            <person name="Copeland A."/>
            <person name="Barry K.W."/>
            <person name="Cichocki N."/>
            <person name="Veneault-Fourrey C."/>
            <person name="LaButti K."/>
            <person name="Lindquist E.A."/>
            <person name="Lipzen A."/>
            <person name="Lundell T."/>
            <person name="Morin E."/>
            <person name="Murat C."/>
            <person name="Sun H."/>
            <person name="Tunlid A."/>
            <person name="Henrissat B."/>
            <person name="Grigoriev I.V."/>
            <person name="Hibbett D.S."/>
            <person name="Martin F."/>
            <person name="Nordberg H.P."/>
            <person name="Cantor M.N."/>
            <person name="Hua S.X."/>
        </authorList>
    </citation>
    <scope>NUCLEOTIDE SEQUENCE [LARGE SCALE GENOMIC DNA]</scope>
    <source>
        <strain evidence="1 2">Foug A</strain>
    </source>
</reference>